<evidence type="ECO:0000256" key="1">
    <source>
        <dbReference type="ARBA" id="ARBA00005854"/>
    </source>
</evidence>
<feature type="domain" description="D-isomer specific 2-hydroxyacid dehydrogenase NAD-binding" evidence="6">
    <location>
        <begin position="112"/>
        <end position="289"/>
    </location>
</feature>
<proteinExistence type="inferred from homology"/>
<dbReference type="InterPro" id="IPR006140">
    <property type="entry name" value="D-isomer_DH_NAD-bd"/>
</dbReference>
<organism evidence="7 8">
    <name type="scientific">Aminobacterium colombiense (strain DSM 12261 / ALA-1)</name>
    <dbReference type="NCBI Taxonomy" id="572547"/>
    <lineage>
        <taxon>Bacteria</taxon>
        <taxon>Thermotogati</taxon>
        <taxon>Synergistota</taxon>
        <taxon>Synergistia</taxon>
        <taxon>Synergistales</taxon>
        <taxon>Aminobacteriaceae</taxon>
        <taxon>Aminobacterium</taxon>
    </lineage>
</organism>
<dbReference type="GO" id="GO:0003714">
    <property type="term" value="F:transcription corepressor activity"/>
    <property type="evidence" value="ECO:0007669"/>
    <property type="project" value="InterPro"/>
</dbReference>
<keyword evidence="3" id="KW-0520">NAD</keyword>
<keyword evidence="8" id="KW-1185">Reference proteome</keyword>
<reference evidence="7 8" key="1">
    <citation type="journal article" date="2010" name="Stand. Genomic Sci.">
        <title>Complete genome sequence of Aminobacterium colombiense type strain (ALA-1).</title>
        <authorList>
            <person name="Chertkov O."/>
            <person name="Sikorski J."/>
            <person name="Brambilla E."/>
            <person name="Lapidus A."/>
            <person name="Copeland A."/>
            <person name="Glavina Del Rio T."/>
            <person name="Nolan M."/>
            <person name="Lucas S."/>
            <person name="Tice H."/>
            <person name="Cheng J.F."/>
            <person name="Han C."/>
            <person name="Detter J.C."/>
            <person name="Bruce D."/>
            <person name="Tapia R."/>
            <person name="Goodwin L."/>
            <person name="Pitluck S."/>
            <person name="Liolios K."/>
            <person name="Ivanova N."/>
            <person name="Mavromatis K."/>
            <person name="Ovchinnikova G."/>
            <person name="Pati A."/>
            <person name="Chen A."/>
            <person name="Palaniappan K."/>
            <person name="Land M."/>
            <person name="Hauser L."/>
            <person name="Chang Y.J."/>
            <person name="Jeffries C.D."/>
            <person name="Spring S."/>
            <person name="Rohde M."/>
            <person name="Goker M."/>
            <person name="Bristow J."/>
            <person name="Eisen J.A."/>
            <person name="Markowitz V."/>
            <person name="Hugenholtz P."/>
            <person name="Kyrpides N.C."/>
            <person name="Klenk H.P."/>
        </authorList>
    </citation>
    <scope>NUCLEOTIDE SEQUENCE [LARGE SCALE GENOMIC DNA]</scope>
    <source>
        <strain evidence="8">DSM 12261 / ALA-1</strain>
    </source>
</reference>
<evidence type="ECO:0000259" key="6">
    <source>
        <dbReference type="Pfam" id="PF02826"/>
    </source>
</evidence>
<dbReference type="InterPro" id="IPR043322">
    <property type="entry name" value="CtBP"/>
</dbReference>
<dbReference type="PANTHER" id="PTHR46029:SF7">
    <property type="entry name" value="C-TERMINAL-BINDING PROTEIN"/>
    <property type="match status" value="1"/>
</dbReference>
<accession>D5EFU6</accession>
<dbReference type="Pfam" id="PF00389">
    <property type="entry name" value="2-Hacid_dh"/>
    <property type="match status" value="1"/>
</dbReference>
<dbReference type="HOGENOM" id="CLU_019796_1_3_0"/>
<dbReference type="InterPro" id="IPR029753">
    <property type="entry name" value="D-isomer_DH_CS"/>
</dbReference>
<comment type="similarity">
    <text evidence="1 4">Belongs to the D-isomer specific 2-hydroxyacid dehydrogenase family.</text>
</comment>
<feature type="domain" description="D-isomer specific 2-hydroxyacid dehydrogenase catalytic" evidence="5">
    <location>
        <begin position="21"/>
        <end position="321"/>
    </location>
</feature>
<evidence type="ECO:0000256" key="3">
    <source>
        <dbReference type="ARBA" id="ARBA00023027"/>
    </source>
</evidence>
<dbReference type="Pfam" id="PF02826">
    <property type="entry name" value="2-Hacid_dh_C"/>
    <property type="match status" value="1"/>
</dbReference>
<evidence type="ECO:0000256" key="2">
    <source>
        <dbReference type="ARBA" id="ARBA00023002"/>
    </source>
</evidence>
<dbReference type="FunFam" id="3.40.50.720:FF:000203">
    <property type="entry name" value="D-3-phosphoglycerate dehydrogenase (SerA)"/>
    <property type="match status" value="1"/>
</dbReference>
<dbReference type="KEGG" id="aco:Amico_1309"/>
<dbReference type="STRING" id="572547.Amico_1309"/>
<dbReference type="SUPFAM" id="SSF52283">
    <property type="entry name" value="Formate/glycerate dehydrogenase catalytic domain-like"/>
    <property type="match status" value="1"/>
</dbReference>
<evidence type="ECO:0000313" key="7">
    <source>
        <dbReference type="EMBL" id="ADE57428.1"/>
    </source>
</evidence>
<keyword evidence="2 4" id="KW-0560">Oxidoreductase</keyword>
<evidence type="ECO:0000259" key="5">
    <source>
        <dbReference type="Pfam" id="PF00389"/>
    </source>
</evidence>
<dbReference type="PANTHER" id="PTHR46029">
    <property type="entry name" value="C-TERMINAL-BINDING PROTEIN"/>
    <property type="match status" value="1"/>
</dbReference>
<dbReference type="eggNOG" id="COG0111">
    <property type="taxonomic scope" value="Bacteria"/>
</dbReference>
<dbReference type="AlphaFoldDB" id="D5EFU6"/>
<dbReference type="Proteomes" id="UP000002366">
    <property type="component" value="Chromosome"/>
</dbReference>
<dbReference type="InterPro" id="IPR036291">
    <property type="entry name" value="NAD(P)-bd_dom_sf"/>
</dbReference>
<dbReference type="CDD" id="cd05299">
    <property type="entry name" value="CtBP_dh"/>
    <property type="match status" value="1"/>
</dbReference>
<dbReference type="EMBL" id="CP001997">
    <property type="protein sequence ID" value="ADE57428.1"/>
    <property type="molecule type" value="Genomic_DNA"/>
</dbReference>
<dbReference type="GO" id="GO:0016616">
    <property type="term" value="F:oxidoreductase activity, acting on the CH-OH group of donors, NAD or NADP as acceptor"/>
    <property type="evidence" value="ECO:0007669"/>
    <property type="project" value="InterPro"/>
</dbReference>
<dbReference type="InterPro" id="IPR051638">
    <property type="entry name" value="CTBP_dehydrogenase"/>
</dbReference>
<dbReference type="GO" id="GO:0140297">
    <property type="term" value="F:DNA-binding transcription factor binding"/>
    <property type="evidence" value="ECO:0007669"/>
    <property type="project" value="TreeGrafter"/>
</dbReference>
<protein>
    <submittedName>
        <fullName evidence="7">D-isomer specific 2-hydroxyacid dehydrogenase NAD-binding protein</fullName>
    </submittedName>
</protein>
<dbReference type="InterPro" id="IPR006139">
    <property type="entry name" value="D-isomer_2_OHA_DH_cat_dom"/>
</dbReference>
<evidence type="ECO:0000256" key="4">
    <source>
        <dbReference type="RuleBase" id="RU003719"/>
    </source>
</evidence>
<dbReference type="PROSITE" id="PS00671">
    <property type="entry name" value="D_2_HYDROXYACID_DH_3"/>
    <property type="match status" value="1"/>
</dbReference>
<dbReference type="SUPFAM" id="SSF51735">
    <property type="entry name" value="NAD(P)-binding Rossmann-fold domains"/>
    <property type="match status" value="1"/>
</dbReference>
<dbReference type="GO" id="GO:0006357">
    <property type="term" value="P:regulation of transcription by RNA polymerase II"/>
    <property type="evidence" value="ECO:0007669"/>
    <property type="project" value="TreeGrafter"/>
</dbReference>
<sequence length="323" mass="35744">MLLANFKVFMTDTIFPDSVIEEEELAKIGAQLQISSDKTSSAFITEGHDCDAMLVVYAPVGEEVIRKLDKCRIIVRTGIGVNNIDVDAATEKKIMVCNVPDYCIEEVADHTIALFLSGIRKVSYLNQKVKGGQWDVTLAKPVPRLRGKKYGVLGCGAIGREVATRAQAFGMDIYGYDPYLSDERLSSLGITRVASIEEIFSTVDFFSLHMPLTEETHHLINESTLSLMKPSTFFVNTSRGPLVNQKDLYQALVEKRIAGAALDVLETEPPEAPFALAGLDNIILTPHAAFYSNESEIELRRKAAKEIVRALTGNNPKNWVNKF</sequence>
<name>D5EFU6_AMICL</name>
<dbReference type="GO" id="GO:0051287">
    <property type="term" value="F:NAD binding"/>
    <property type="evidence" value="ECO:0007669"/>
    <property type="project" value="InterPro"/>
</dbReference>
<dbReference type="GO" id="GO:0001221">
    <property type="term" value="F:transcription coregulator binding"/>
    <property type="evidence" value="ECO:0007669"/>
    <property type="project" value="TreeGrafter"/>
</dbReference>
<evidence type="ECO:0000313" key="8">
    <source>
        <dbReference type="Proteomes" id="UP000002366"/>
    </source>
</evidence>
<dbReference type="Gene3D" id="3.40.50.720">
    <property type="entry name" value="NAD(P)-binding Rossmann-like Domain"/>
    <property type="match status" value="2"/>
</dbReference>
<gene>
    <name evidence="7" type="ordered locus">Amico_1309</name>
</gene>